<gene>
    <name evidence="4" type="ORF">LTR09_012455</name>
</gene>
<accession>A0AAJ0G4D4</accession>
<reference evidence="4" key="1">
    <citation type="submission" date="2023-04" db="EMBL/GenBank/DDBJ databases">
        <title>Black Yeasts Isolated from many extreme environments.</title>
        <authorList>
            <person name="Coleine C."/>
            <person name="Stajich J.E."/>
            <person name="Selbmann L."/>
        </authorList>
    </citation>
    <scope>NUCLEOTIDE SEQUENCE</scope>
    <source>
        <strain evidence="4">CCFEE 5312</strain>
    </source>
</reference>
<name>A0AAJ0G4D4_9PEZI</name>
<evidence type="ECO:0000313" key="5">
    <source>
        <dbReference type="Proteomes" id="UP001271007"/>
    </source>
</evidence>
<dbReference type="AlphaFoldDB" id="A0AAJ0G4D4"/>
<dbReference type="SUPFAM" id="SSF51735">
    <property type="entry name" value="NAD(P)-binding Rossmann-fold domains"/>
    <property type="match status" value="1"/>
</dbReference>
<dbReference type="InterPro" id="IPR008030">
    <property type="entry name" value="NmrA-like"/>
</dbReference>
<dbReference type="Gene3D" id="3.90.25.10">
    <property type="entry name" value="UDP-galactose 4-epimerase, domain 1"/>
    <property type="match status" value="1"/>
</dbReference>
<evidence type="ECO:0000256" key="2">
    <source>
        <dbReference type="ARBA" id="ARBA00023002"/>
    </source>
</evidence>
<protein>
    <recommendedName>
        <fullName evidence="3">NmrA-like domain-containing protein</fullName>
    </recommendedName>
</protein>
<evidence type="ECO:0000256" key="1">
    <source>
        <dbReference type="ARBA" id="ARBA00022857"/>
    </source>
</evidence>
<evidence type="ECO:0000313" key="4">
    <source>
        <dbReference type="EMBL" id="KAK3046018.1"/>
    </source>
</evidence>
<proteinExistence type="predicted"/>
<dbReference type="Pfam" id="PF05368">
    <property type="entry name" value="NmrA"/>
    <property type="match status" value="1"/>
</dbReference>
<dbReference type="CDD" id="cd05259">
    <property type="entry name" value="PCBER_SDR_a"/>
    <property type="match status" value="1"/>
</dbReference>
<evidence type="ECO:0000259" key="3">
    <source>
        <dbReference type="Pfam" id="PF05368"/>
    </source>
</evidence>
<dbReference type="PANTHER" id="PTHR47706">
    <property type="entry name" value="NMRA-LIKE FAMILY PROTEIN"/>
    <property type="match status" value="1"/>
</dbReference>
<organism evidence="4 5">
    <name type="scientific">Extremus antarcticus</name>
    <dbReference type="NCBI Taxonomy" id="702011"/>
    <lineage>
        <taxon>Eukaryota</taxon>
        <taxon>Fungi</taxon>
        <taxon>Dikarya</taxon>
        <taxon>Ascomycota</taxon>
        <taxon>Pezizomycotina</taxon>
        <taxon>Dothideomycetes</taxon>
        <taxon>Dothideomycetidae</taxon>
        <taxon>Mycosphaerellales</taxon>
        <taxon>Extremaceae</taxon>
        <taxon>Extremus</taxon>
    </lineage>
</organism>
<keyword evidence="2" id="KW-0560">Oxidoreductase</keyword>
<dbReference type="Proteomes" id="UP001271007">
    <property type="component" value="Unassembled WGS sequence"/>
</dbReference>
<sequence>MAPLRVALAGATGNLGISVLEALLQAHHSVTVLSRIGGNSSKLKPYTTITIKQIDFSNSETIRPALEGIDVVVSCLATLAIGSQDALIDASCAAGVRRFIPAEFGMDSLNPLCAGLPVCQPKVATRQYLQEKHANYPHFTWTGIANGLFLDWGLNVGFIIDPAHHTATLYNGGDVLFSATTLADVAKAVVGVIEKQDETKNRLVYIQSAAVTQNHLISYAREEGGQDWTLATRDLEDVLKDSHVELERGEMQAAMDGYCKVAMWDTKYGGNFSSHLDNDLLGIEMLTEAELRAVFESSMR</sequence>
<comment type="caution">
    <text evidence="4">The sequence shown here is derived from an EMBL/GenBank/DDBJ whole genome shotgun (WGS) entry which is preliminary data.</text>
</comment>
<dbReference type="EMBL" id="JAWDJX010000122">
    <property type="protein sequence ID" value="KAK3046018.1"/>
    <property type="molecule type" value="Genomic_DNA"/>
</dbReference>
<feature type="domain" description="NmrA-like" evidence="3">
    <location>
        <begin position="5"/>
        <end position="240"/>
    </location>
</feature>
<dbReference type="InterPro" id="IPR045312">
    <property type="entry name" value="PCBER-like"/>
</dbReference>
<dbReference type="Gene3D" id="3.40.50.720">
    <property type="entry name" value="NAD(P)-binding Rossmann-like Domain"/>
    <property type="match status" value="1"/>
</dbReference>
<dbReference type="PANTHER" id="PTHR47706:SF1">
    <property type="entry name" value="CIPA-LIKE, PUTATIVE (AFU_ORTHOLOGUE AFUA_1G12460)-RELATED"/>
    <property type="match status" value="1"/>
</dbReference>
<keyword evidence="5" id="KW-1185">Reference proteome</keyword>
<dbReference type="InterPro" id="IPR036291">
    <property type="entry name" value="NAD(P)-bd_dom_sf"/>
</dbReference>
<dbReference type="InterPro" id="IPR051609">
    <property type="entry name" value="NmrA/Isoflavone_reductase-like"/>
</dbReference>
<keyword evidence="1" id="KW-0521">NADP</keyword>
<dbReference type="GO" id="GO:0016491">
    <property type="term" value="F:oxidoreductase activity"/>
    <property type="evidence" value="ECO:0007669"/>
    <property type="project" value="UniProtKB-KW"/>
</dbReference>